<dbReference type="STRING" id="1280837.A0A316VF83"/>
<dbReference type="OrthoDB" id="6604018at2759"/>
<feature type="transmembrane region" description="Helical" evidence="7">
    <location>
        <begin position="39"/>
        <end position="58"/>
    </location>
</feature>
<organism evidence="9 10">
    <name type="scientific">Meira miltonrushii</name>
    <dbReference type="NCBI Taxonomy" id="1280837"/>
    <lineage>
        <taxon>Eukaryota</taxon>
        <taxon>Fungi</taxon>
        <taxon>Dikarya</taxon>
        <taxon>Basidiomycota</taxon>
        <taxon>Ustilaginomycotina</taxon>
        <taxon>Exobasidiomycetes</taxon>
        <taxon>Exobasidiales</taxon>
        <taxon>Brachybasidiaceae</taxon>
        <taxon>Meira</taxon>
    </lineage>
</organism>
<dbReference type="GeneID" id="37018189"/>
<dbReference type="GO" id="GO:0097250">
    <property type="term" value="P:mitochondrial respirasome assembly"/>
    <property type="evidence" value="ECO:0007669"/>
    <property type="project" value="TreeGrafter"/>
</dbReference>
<protein>
    <recommendedName>
        <fullName evidence="8">HIG1 domain-containing protein</fullName>
    </recommendedName>
</protein>
<evidence type="ECO:0000256" key="7">
    <source>
        <dbReference type="SAM" id="Phobius"/>
    </source>
</evidence>
<evidence type="ECO:0000256" key="6">
    <source>
        <dbReference type="SAM" id="MobiDB-lite"/>
    </source>
</evidence>
<evidence type="ECO:0000256" key="2">
    <source>
        <dbReference type="ARBA" id="ARBA00022692"/>
    </source>
</evidence>
<keyword evidence="10" id="KW-1185">Reference proteome</keyword>
<evidence type="ECO:0000259" key="8">
    <source>
        <dbReference type="PROSITE" id="PS51503"/>
    </source>
</evidence>
<evidence type="ECO:0000313" key="10">
    <source>
        <dbReference type="Proteomes" id="UP000245771"/>
    </source>
</evidence>
<dbReference type="InterPro" id="IPR050355">
    <property type="entry name" value="RCF1"/>
</dbReference>
<keyword evidence="4" id="KW-0496">Mitochondrion</keyword>
<dbReference type="PANTHER" id="PTHR12297:SF3">
    <property type="entry name" value="HIG1 DOMAIN FAMILY MEMBER 1A"/>
    <property type="match status" value="1"/>
</dbReference>
<dbReference type="Pfam" id="PF04588">
    <property type="entry name" value="HIG_1_N"/>
    <property type="match status" value="1"/>
</dbReference>
<comment type="subcellular location">
    <subcellularLocation>
        <location evidence="1">Mitochondrion membrane</location>
    </subcellularLocation>
</comment>
<keyword evidence="5 7" id="KW-0472">Membrane</keyword>
<evidence type="ECO:0000256" key="5">
    <source>
        <dbReference type="ARBA" id="ARBA00023136"/>
    </source>
</evidence>
<name>A0A316VF83_9BASI</name>
<feature type="region of interest" description="Disordered" evidence="6">
    <location>
        <begin position="144"/>
        <end position="197"/>
    </location>
</feature>
<dbReference type="RefSeq" id="XP_025355275.1">
    <property type="nucleotide sequence ID" value="XM_025496408.1"/>
</dbReference>
<dbReference type="InParanoid" id="A0A316VF83"/>
<dbReference type="GO" id="GO:0031966">
    <property type="term" value="C:mitochondrial membrane"/>
    <property type="evidence" value="ECO:0007669"/>
    <property type="project" value="UniProtKB-SubCell"/>
</dbReference>
<dbReference type="Gene3D" id="6.10.140.1320">
    <property type="match status" value="1"/>
</dbReference>
<evidence type="ECO:0000256" key="4">
    <source>
        <dbReference type="ARBA" id="ARBA00023128"/>
    </source>
</evidence>
<keyword evidence="2 7" id="KW-0812">Transmembrane</keyword>
<accession>A0A316VF83</accession>
<keyword evidence="3 7" id="KW-1133">Transmembrane helix</keyword>
<evidence type="ECO:0000256" key="1">
    <source>
        <dbReference type="ARBA" id="ARBA00004325"/>
    </source>
</evidence>
<feature type="domain" description="HIG1" evidence="8">
    <location>
        <begin position="11"/>
        <end position="102"/>
    </location>
</feature>
<feature type="region of interest" description="Disordered" evidence="6">
    <location>
        <begin position="94"/>
        <end position="119"/>
    </location>
</feature>
<feature type="compositionally biased region" description="Basic and acidic residues" evidence="6">
    <location>
        <begin position="144"/>
        <end position="161"/>
    </location>
</feature>
<proteinExistence type="predicted"/>
<dbReference type="EMBL" id="KZ819603">
    <property type="protein sequence ID" value="PWN34973.1"/>
    <property type="molecule type" value="Genomic_DNA"/>
</dbReference>
<dbReference type="AlphaFoldDB" id="A0A316VF83"/>
<feature type="compositionally biased region" description="Basic and acidic residues" evidence="6">
    <location>
        <begin position="175"/>
        <end position="187"/>
    </location>
</feature>
<evidence type="ECO:0000256" key="3">
    <source>
        <dbReference type="ARBA" id="ARBA00022989"/>
    </source>
</evidence>
<gene>
    <name evidence="9" type="ORF">FA14DRAFT_120466</name>
</gene>
<dbReference type="Proteomes" id="UP000245771">
    <property type="component" value="Unassembled WGS sequence"/>
</dbReference>
<reference evidence="9 10" key="1">
    <citation type="journal article" date="2018" name="Mol. Biol. Evol.">
        <title>Broad Genomic Sampling Reveals a Smut Pathogenic Ancestry of the Fungal Clade Ustilaginomycotina.</title>
        <authorList>
            <person name="Kijpornyongpan T."/>
            <person name="Mondo S.J."/>
            <person name="Barry K."/>
            <person name="Sandor L."/>
            <person name="Lee J."/>
            <person name="Lipzen A."/>
            <person name="Pangilinan J."/>
            <person name="LaButti K."/>
            <person name="Hainaut M."/>
            <person name="Henrissat B."/>
            <person name="Grigoriev I.V."/>
            <person name="Spatafora J.W."/>
            <person name="Aime M.C."/>
        </authorList>
    </citation>
    <scope>NUCLEOTIDE SEQUENCE [LARGE SCALE GENOMIC DNA]</scope>
    <source>
        <strain evidence="9 10">MCA 3882</strain>
    </source>
</reference>
<evidence type="ECO:0000313" key="9">
    <source>
        <dbReference type="EMBL" id="PWN34973.1"/>
    </source>
</evidence>
<feature type="transmembrane region" description="Helical" evidence="7">
    <location>
        <begin position="70"/>
        <end position="91"/>
    </location>
</feature>
<sequence>MASQVKFPEVEARKALNPDGTPIEATSTKFWRKLREQPLVPIGSLATCGALVAASHYLRKGDRNQFQKALRWRVGLQGLTVVAAVVGTLYLGSGTPAGKEGDEAASTIGGIATSPGRPATVHQLGRAEERREAERQQLSQRLREAELREEQDQKRQAEEVLLRPGGQGLRTRPIIGRDGRDRSKAENDPALAPEKQI</sequence>
<dbReference type="InterPro" id="IPR007667">
    <property type="entry name" value="Hypoxia_induced_domain"/>
</dbReference>
<dbReference type="PROSITE" id="PS51503">
    <property type="entry name" value="HIG1"/>
    <property type="match status" value="1"/>
</dbReference>
<dbReference type="PANTHER" id="PTHR12297">
    <property type="entry name" value="HYPOXIA-INDUCBILE GENE 1 HIG1 -RELATED"/>
    <property type="match status" value="1"/>
</dbReference>